<evidence type="ECO:0000256" key="3">
    <source>
        <dbReference type="ARBA" id="ARBA00022598"/>
    </source>
</evidence>
<evidence type="ECO:0000259" key="11">
    <source>
        <dbReference type="SMART" id="SM00845"/>
    </source>
</evidence>
<dbReference type="InterPro" id="IPR018027">
    <property type="entry name" value="Asn/Gln_amidotransferase"/>
</dbReference>
<feature type="domain" description="Asn/Gln amidotransferase" evidence="11">
    <location>
        <begin position="304"/>
        <end position="435"/>
    </location>
</feature>
<proteinExistence type="inferred from homology"/>
<dbReference type="GO" id="GO:0050566">
    <property type="term" value="F:asparaginyl-tRNA synthase (glutamine-hydrolyzing) activity"/>
    <property type="evidence" value="ECO:0007669"/>
    <property type="project" value="RHEA"/>
</dbReference>
<sequence>MKNMDEYRLVLGLEIHLHLRTKTKMFCRCDADIYEADPNTHVCPTCLGLPGALPVPNSEAVMKAQILGIAFGCKINPDSRFDRKHYSYPDLPKGYQISQYKLPLCEGGTVKLNSGFEVVLERIHLEEDTAKSIHEGSKTLVDFNKSGMPLVEIVTTPCFRNIEDAVEFGKRIQEVVRTLEIGDVDMEKGQLRLEANISLRTPEMEERNELPKYKVEIKNINSFRFMEKAVRAEIERQYSLLSKGESVQQENRGFNEVTGKTVSQRNKEQAEDYRYFPEPDIPPMSFDKSYIENLKSKIPVLPHEKYQKYLEMGLAPNEAEFMSYYNNSGYAILLSEIISSGVSAKTAAALIVNKPEFREYTPKEFVAKVKESENKITDKDELMKIISGIIQKNPTAVQDFKNGKSNSVEFILGQVMRETKGKADPQTSRKIITEVFQA</sequence>
<dbReference type="InterPro" id="IPR006075">
    <property type="entry name" value="Asn/Gln-tRNA_Trfase_suB/E_cat"/>
</dbReference>
<dbReference type="GO" id="GO:0050567">
    <property type="term" value="F:glutaminyl-tRNA synthase (glutamine-hydrolyzing) activity"/>
    <property type="evidence" value="ECO:0007669"/>
    <property type="project" value="UniProtKB-UniRule"/>
</dbReference>
<dbReference type="AlphaFoldDB" id="A0A3A4ZJ01"/>
<evidence type="ECO:0000256" key="9">
    <source>
        <dbReference type="ARBA" id="ARBA00047913"/>
    </source>
</evidence>
<name>A0A3A4ZJ01_UNCKA</name>
<dbReference type="EMBL" id="QZJF01000021">
    <property type="protein sequence ID" value="RJR26526.1"/>
    <property type="molecule type" value="Genomic_DNA"/>
</dbReference>
<dbReference type="Pfam" id="PF02637">
    <property type="entry name" value="GatB_Yqey"/>
    <property type="match status" value="1"/>
</dbReference>
<comment type="similarity">
    <text evidence="1 10">Belongs to the GatB/GatE family. GatB subfamily.</text>
</comment>
<accession>A0A3A4ZJ01</accession>
<protein>
    <recommendedName>
        <fullName evidence="10">Aspartyl/glutamyl-tRNA(Asn/Gln) amidotransferase subunit B</fullName>
        <shortName evidence="10">Asp/Glu-ADT subunit B</shortName>
        <ecNumber evidence="10">6.3.5.-</ecNumber>
    </recommendedName>
</protein>
<comment type="caution">
    <text evidence="12">The sequence shown here is derived from an EMBL/GenBank/DDBJ whole genome shotgun (WGS) entry which is preliminary data.</text>
</comment>
<keyword evidence="6 10" id="KW-0648">Protein biosynthesis</keyword>
<evidence type="ECO:0000313" key="12">
    <source>
        <dbReference type="EMBL" id="RJR26526.1"/>
    </source>
</evidence>
<dbReference type="InterPro" id="IPR003789">
    <property type="entry name" value="Asn/Gln_tRNA_amidoTrase-B-like"/>
</dbReference>
<evidence type="ECO:0000256" key="6">
    <source>
        <dbReference type="ARBA" id="ARBA00022917"/>
    </source>
</evidence>
<evidence type="ECO:0000256" key="7">
    <source>
        <dbReference type="ARBA" id="ARBA00024799"/>
    </source>
</evidence>
<reference evidence="12 13" key="1">
    <citation type="journal article" date="2017" name="ISME J.">
        <title>Energy and carbon metabolisms in a deep terrestrial subsurface fluid microbial community.</title>
        <authorList>
            <person name="Momper L."/>
            <person name="Jungbluth S.P."/>
            <person name="Lee M.D."/>
            <person name="Amend J.P."/>
        </authorList>
    </citation>
    <scope>NUCLEOTIDE SEQUENCE [LARGE SCALE GENOMIC DNA]</scope>
    <source>
        <strain evidence="12">SURF_46</strain>
    </source>
</reference>
<dbReference type="InterPro" id="IPR023168">
    <property type="entry name" value="GatB_Yqey_C_2"/>
</dbReference>
<dbReference type="Gene3D" id="1.10.10.410">
    <property type="match status" value="1"/>
</dbReference>
<comment type="catalytic activity">
    <reaction evidence="9 10">
        <text>L-glutamyl-tRNA(Gln) + L-glutamine + ATP + H2O = L-glutaminyl-tRNA(Gln) + L-glutamate + ADP + phosphate + H(+)</text>
        <dbReference type="Rhea" id="RHEA:17521"/>
        <dbReference type="Rhea" id="RHEA-COMP:9681"/>
        <dbReference type="Rhea" id="RHEA-COMP:9684"/>
        <dbReference type="ChEBI" id="CHEBI:15377"/>
        <dbReference type="ChEBI" id="CHEBI:15378"/>
        <dbReference type="ChEBI" id="CHEBI:29985"/>
        <dbReference type="ChEBI" id="CHEBI:30616"/>
        <dbReference type="ChEBI" id="CHEBI:43474"/>
        <dbReference type="ChEBI" id="CHEBI:58359"/>
        <dbReference type="ChEBI" id="CHEBI:78520"/>
        <dbReference type="ChEBI" id="CHEBI:78521"/>
        <dbReference type="ChEBI" id="CHEBI:456216"/>
    </reaction>
</comment>
<evidence type="ECO:0000313" key="13">
    <source>
        <dbReference type="Proteomes" id="UP000265540"/>
    </source>
</evidence>
<evidence type="ECO:0000256" key="1">
    <source>
        <dbReference type="ARBA" id="ARBA00005306"/>
    </source>
</evidence>
<gene>
    <name evidence="10 12" type="primary">gatB</name>
    <name evidence="12" type="ORF">C4561_05270</name>
</gene>
<evidence type="ECO:0000256" key="8">
    <source>
        <dbReference type="ARBA" id="ARBA00047380"/>
    </source>
</evidence>
<evidence type="ECO:0000256" key="5">
    <source>
        <dbReference type="ARBA" id="ARBA00022840"/>
    </source>
</evidence>
<dbReference type="InterPro" id="IPR014746">
    <property type="entry name" value="Gln_synth/guanido_kin_cat_dom"/>
</dbReference>
<dbReference type="PANTHER" id="PTHR11659">
    <property type="entry name" value="GLUTAMYL-TRNA GLN AMIDOTRANSFERASE SUBUNIT B MITOCHONDRIAL AND PROKARYOTIC PET112-RELATED"/>
    <property type="match status" value="1"/>
</dbReference>
<keyword evidence="4 10" id="KW-0547">Nucleotide-binding</keyword>
<keyword evidence="12" id="KW-0808">Transferase</keyword>
<dbReference type="FunFam" id="1.10.10.410:FF:000001">
    <property type="entry name" value="Aspartyl/glutamyl-tRNA(Asn/Gln) amidotransferase subunit B"/>
    <property type="match status" value="1"/>
</dbReference>
<evidence type="ECO:0000256" key="10">
    <source>
        <dbReference type="HAMAP-Rule" id="MF_00121"/>
    </source>
</evidence>
<dbReference type="NCBIfam" id="NF004012">
    <property type="entry name" value="PRK05477.1-2"/>
    <property type="match status" value="1"/>
</dbReference>
<comment type="subunit">
    <text evidence="2 10">Heterotrimer of A, B and C subunits.</text>
</comment>
<dbReference type="SMART" id="SM00845">
    <property type="entry name" value="GatB_Yqey"/>
    <property type="match status" value="1"/>
</dbReference>
<keyword evidence="5 10" id="KW-0067">ATP-binding</keyword>
<comment type="function">
    <text evidence="7 10">Allows the formation of correctly charged Asn-tRNA(Asn) or Gln-tRNA(Gln) through the transamidation of misacylated Asp-tRNA(Asn) or Glu-tRNA(Gln) in organisms which lack either or both of asparaginyl-tRNA or glutaminyl-tRNA synthetases. The reaction takes place in the presence of glutamine and ATP through an activated phospho-Asp-tRNA(Asn) or phospho-Glu-tRNA(Gln).</text>
</comment>
<evidence type="ECO:0000256" key="4">
    <source>
        <dbReference type="ARBA" id="ARBA00022741"/>
    </source>
</evidence>
<dbReference type="SUPFAM" id="SSF55931">
    <property type="entry name" value="Glutamine synthetase/guanido kinase"/>
    <property type="match status" value="1"/>
</dbReference>
<keyword evidence="3 10" id="KW-0436">Ligase</keyword>
<dbReference type="SUPFAM" id="SSF89095">
    <property type="entry name" value="GatB/YqeY motif"/>
    <property type="match status" value="1"/>
</dbReference>
<dbReference type="EC" id="6.3.5.-" evidence="10"/>
<dbReference type="InterPro" id="IPR004413">
    <property type="entry name" value="GatB"/>
</dbReference>
<dbReference type="Proteomes" id="UP000265540">
    <property type="component" value="Unassembled WGS sequence"/>
</dbReference>
<dbReference type="GO" id="GO:0016740">
    <property type="term" value="F:transferase activity"/>
    <property type="evidence" value="ECO:0007669"/>
    <property type="project" value="UniProtKB-KW"/>
</dbReference>
<dbReference type="PANTHER" id="PTHR11659:SF0">
    <property type="entry name" value="GLUTAMYL-TRNA(GLN) AMIDOTRANSFERASE SUBUNIT B, MITOCHONDRIAL"/>
    <property type="match status" value="1"/>
</dbReference>
<dbReference type="HAMAP" id="MF_00121">
    <property type="entry name" value="GatB"/>
    <property type="match status" value="1"/>
</dbReference>
<dbReference type="Pfam" id="PF02934">
    <property type="entry name" value="GatB_N"/>
    <property type="match status" value="1"/>
</dbReference>
<dbReference type="InterPro" id="IPR017959">
    <property type="entry name" value="Asn/Gln-tRNA_amidoTrfase_suB/E"/>
</dbReference>
<evidence type="ECO:0000256" key="2">
    <source>
        <dbReference type="ARBA" id="ARBA00011123"/>
    </source>
</evidence>
<dbReference type="GO" id="GO:0006412">
    <property type="term" value="P:translation"/>
    <property type="evidence" value="ECO:0007669"/>
    <property type="project" value="UniProtKB-UniRule"/>
</dbReference>
<dbReference type="NCBIfam" id="TIGR00133">
    <property type="entry name" value="gatB"/>
    <property type="match status" value="1"/>
</dbReference>
<comment type="catalytic activity">
    <reaction evidence="8 10">
        <text>L-aspartyl-tRNA(Asn) + L-glutamine + ATP + H2O = L-asparaginyl-tRNA(Asn) + L-glutamate + ADP + phosphate + 2 H(+)</text>
        <dbReference type="Rhea" id="RHEA:14513"/>
        <dbReference type="Rhea" id="RHEA-COMP:9674"/>
        <dbReference type="Rhea" id="RHEA-COMP:9677"/>
        <dbReference type="ChEBI" id="CHEBI:15377"/>
        <dbReference type="ChEBI" id="CHEBI:15378"/>
        <dbReference type="ChEBI" id="CHEBI:29985"/>
        <dbReference type="ChEBI" id="CHEBI:30616"/>
        <dbReference type="ChEBI" id="CHEBI:43474"/>
        <dbReference type="ChEBI" id="CHEBI:58359"/>
        <dbReference type="ChEBI" id="CHEBI:78515"/>
        <dbReference type="ChEBI" id="CHEBI:78516"/>
        <dbReference type="ChEBI" id="CHEBI:456216"/>
    </reaction>
</comment>
<organism evidence="12 13">
    <name type="scientific">candidate division WWE3 bacterium</name>
    <dbReference type="NCBI Taxonomy" id="2053526"/>
    <lineage>
        <taxon>Bacteria</taxon>
        <taxon>Katanobacteria</taxon>
    </lineage>
</organism>
<dbReference type="GO" id="GO:0005524">
    <property type="term" value="F:ATP binding"/>
    <property type="evidence" value="ECO:0007669"/>
    <property type="project" value="UniProtKB-KW"/>
</dbReference>